<evidence type="ECO:0000313" key="3">
    <source>
        <dbReference type="RefSeq" id="XP_026729367.1"/>
    </source>
</evidence>
<evidence type="ECO:0000256" key="1">
    <source>
        <dbReference type="SAM" id="Coils"/>
    </source>
</evidence>
<keyword evidence="1" id="KW-0175">Coiled coil</keyword>
<dbReference type="RefSeq" id="XP_026729367.1">
    <property type="nucleotide sequence ID" value="XM_026873566.1"/>
</dbReference>
<reference evidence="3" key="1">
    <citation type="submission" date="2025-08" db="UniProtKB">
        <authorList>
            <consortium name="RefSeq"/>
        </authorList>
    </citation>
    <scope>IDENTIFICATION</scope>
</reference>
<name>A0A7E5VM61_TRINI</name>
<dbReference type="Proteomes" id="UP000322000">
    <property type="component" value="Chromosome 6"/>
</dbReference>
<protein>
    <submittedName>
        <fullName evidence="3">Uncharacterized protein LOC113495007</fullName>
    </submittedName>
</protein>
<sequence length="216" mass="24668">MKTVSTNNVEHDRIHSSLIQRETQERIAIAGLTTEILSKLNISIESLPQKCQQLLHQAAETQQALDIEELDPIVISLHQTKELSENLEDEYEILKLKQRNMKLQAQIDRNNMFLDGLRKELQSSQEFLAGQNPSPDNIQDFIRQMKQKVASYEENFEKAKSKFSKLSVPDAILPTSLSTSVNTLVALREEAASLKLRADDVALAREARDTFIRLRR</sequence>
<dbReference type="OrthoDB" id="8117728at2759"/>
<feature type="coiled-coil region" evidence="1">
    <location>
        <begin position="77"/>
        <end position="104"/>
    </location>
</feature>
<gene>
    <name evidence="3" type="primary">LOC113495007</name>
</gene>
<accession>A0A7E5VM61</accession>
<dbReference type="InParanoid" id="A0A7E5VM61"/>
<proteinExistence type="predicted"/>
<keyword evidence="2" id="KW-1185">Reference proteome</keyword>
<dbReference type="AlphaFoldDB" id="A0A7E5VM61"/>
<evidence type="ECO:0000313" key="2">
    <source>
        <dbReference type="Proteomes" id="UP000322000"/>
    </source>
</evidence>
<dbReference type="GeneID" id="113495007"/>
<organism evidence="2 3">
    <name type="scientific">Trichoplusia ni</name>
    <name type="common">Cabbage looper</name>
    <dbReference type="NCBI Taxonomy" id="7111"/>
    <lineage>
        <taxon>Eukaryota</taxon>
        <taxon>Metazoa</taxon>
        <taxon>Ecdysozoa</taxon>
        <taxon>Arthropoda</taxon>
        <taxon>Hexapoda</taxon>
        <taxon>Insecta</taxon>
        <taxon>Pterygota</taxon>
        <taxon>Neoptera</taxon>
        <taxon>Endopterygota</taxon>
        <taxon>Lepidoptera</taxon>
        <taxon>Glossata</taxon>
        <taxon>Ditrysia</taxon>
        <taxon>Noctuoidea</taxon>
        <taxon>Noctuidae</taxon>
        <taxon>Plusiinae</taxon>
        <taxon>Trichoplusia</taxon>
    </lineage>
</organism>
<dbReference type="KEGG" id="tnl:113495007"/>